<protein>
    <submittedName>
        <fullName evidence="1">Uncharacterized protein</fullName>
    </submittedName>
</protein>
<dbReference type="RefSeq" id="WP_133236361.1">
    <property type="nucleotide sequence ID" value="NZ_SOZE01000044.1"/>
</dbReference>
<dbReference type="AlphaFoldDB" id="A0A4Y8S3D1"/>
<accession>A0A4Y8S3D1</accession>
<comment type="caution">
    <text evidence="1">The sequence shown here is derived from an EMBL/GenBank/DDBJ whole genome shotgun (WGS) entry which is preliminary data.</text>
</comment>
<name>A0A4Y8S3D1_9SPHI</name>
<reference evidence="1 2" key="1">
    <citation type="journal article" date="2017" name="Int. J. Syst. Evol. Microbiol.">
        <title>Mucilaginibacterpsychrotolerans sp. nov., isolated from peatlands.</title>
        <authorList>
            <person name="Deng Y."/>
            <person name="Shen L."/>
            <person name="Xu B."/>
            <person name="Liu Y."/>
            <person name="Gu Z."/>
            <person name="Liu H."/>
            <person name="Zhou Y."/>
        </authorList>
    </citation>
    <scope>NUCLEOTIDE SEQUENCE [LARGE SCALE GENOMIC DNA]</scope>
    <source>
        <strain evidence="1 2">NH7-4</strain>
    </source>
</reference>
<dbReference type="Proteomes" id="UP000297540">
    <property type="component" value="Unassembled WGS sequence"/>
</dbReference>
<proteinExistence type="predicted"/>
<evidence type="ECO:0000313" key="2">
    <source>
        <dbReference type="Proteomes" id="UP000297540"/>
    </source>
</evidence>
<keyword evidence="2" id="KW-1185">Reference proteome</keyword>
<sequence>MRTLIKRLNNPETGAETGCILTAMPPFGVTLAAKQKLVDALRHYAASVIYPKEGLNIYASVHDDTPSIVVIRDINNIPDSEQDLDLAL</sequence>
<dbReference type="EMBL" id="SOZE01000044">
    <property type="protein sequence ID" value="TFF33473.1"/>
    <property type="molecule type" value="Genomic_DNA"/>
</dbReference>
<gene>
    <name evidence="1" type="ORF">E2R66_25655</name>
</gene>
<organism evidence="1 2">
    <name type="scientific">Mucilaginibacter psychrotolerans</name>
    <dbReference type="NCBI Taxonomy" id="1524096"/>
    <lineage>
        <taxon>Bacteria</taxon>
        <taxon>Pseudomonadati</taxon>
        <taxon>Bacteroidota</taxon>
        <taxon>Sphingobacteriia</taxon>
        <taxon>Sphingobacteriales</taxon>
        <taxon>Sphingobacteriaceae</taxon>
        <taxon>Mucilaginibacter</taxon>
    </lineage>
</organism>
<evidence type="ECO:0000313" key="1">
    <source>
        <dbReference type="EMBL" id="TFF33473.1"/>
    </source>
</evidence>